<feature type="domain" description="Late embryogenesis abundant protein LEA-2 subgroup" evidence="6">
    <location>
        <begin position="407"/>
        <end position="508"/>
    </location>
</feature>
<dbReference type="InterPro" id="IPR044839">
    <property type="entry name" value="NDR1-like"/>
</dbReference>
<protein>
    <recommendedName>
        <fullName evidence="6">Late embryogenesis abundant protein LEA-2 subgroup domain-containing protein</fullName>
    </recommendedName>
</protein>
<dbReference type="GO" id="GO:0009506">
    <property type="term" value="C:plasmodesma"/>
    <property type="evidence" value="ECO:0007669"/>
    <property type="project" value="TreeGrafter"/>
</dbReference>
<keyword evidence="2 5" id="KW-0812">Transmembrane</keyword>
<dbReference type="PANTHER" id="PTHR31415">
    <property type="entry name" value="OS05G0367900 PROTEIN"/>
    <property type="match status" value="1"/>
</dbReference>
<sequence length="536" mass="58842">MYYGAPVPPPPQPAYYPPPPPPAPRRGGPRSLLCFLFKIVAVIIIVLGAATLVLWLIFRPDAPRAYADSAALSRFDLGGNSGGGGNLLQYNLTVNIRLQNPNKFGISYDYAEAQAFYDGDRFGFDPLQPFYLGAKSDARFTATFAGSAVVEDGDARRTYGRENGEGFYYVRVRVYSDLSFKVKVFRLRDYRSKITCVLRLRAPPAGGNANATAAMTTLGTSVQTFGPDEGANIFRGHWCGIAWDWALGTTHGRGTLGSNFAKRHAQVKLGPLGKAGTQRPHAKTPILLGLTHFSTADATIHLRLRCPPAPHKIDHLDQPYYGPPIPPDTPPMAITAVPPPRRDAYALLCRAFRALTLVLIALGVVALVLWLVYQPSSLRARVDSARLTRFDLTDGDTRLAYNLTVGVSIRNPNRKQAVMYRRLEAVALYGGERFGYADLPRMRQPRKSTAEVTPGFHGEGAVVSGDAAALFRREKMEGFFGIGVRLHMRVRLKVIVVDSVEYRPDVDCYIRVPDPGNATAMAQGFTPTQCHVDDFS</sequence>
<dbReference type="AlphaFoldDB" id="A0A835KT63"/>
<keyword evidence="8" id="KW-1185">Reference proteome</keyword>
<keyword evidence="4 5" id="KW-0472">Membrane</keyword>
<dbReference type="EMBL" id="JACEFO010000325">
    <property type="protein sequence ID" value="KAF8775230.1"/>
    <property type="molecule type" value="Genomic_DNA"/>
</dbReference>
<comment type="subcellular location">
    <subcellularLocation>
        <location evidence="1">Membrane</location>
        <topology evidence="1">Single-pass membrane protein</topology>
    </subcellularLocation>
</comment>
<evidence type="ECO:0000256" key="1">
    <source>
        <dbReference type="ARBA" id="ARBA00004167"/>
    </source>
</evidence>
<dbReference type="Pfam" id="PF03168">
    <property type="entry name" value="LEA_2"/>
    <property type="match status" value="2"/>
</dbReference>
<comment type="caution">
    <text evidence="7">The sequence shown here is derived from an EMBL/GenBank/DDBJ whole genome shotgun (WGS) entry which is preliminary data.</text>
</comment>
<feature type="domain" description="Late embryogenesis abundant protein LEA-2 subgroup" evidence="6">
    <location>
        <begin position="96"/>
        <end position="178"/>
    </location>
</feature>
<gene>
    <name evidence="7" type="ORF">HU200_004631</name>
</gene>
<dbReference type="InterPro" id="IPR004864">
    <property type="entry name" value="LEA_2"/>
</dbReference>
<dbReference type="OrthoDB" id="1889094at2759"/>
<dbReference type="Proteomes" id="UP000636709">
    <property type="component" value="Unassembled WGS sequence"/>
</dbReference>
<dbReference type="Gramene" id="Dexi5A01G0033360.1">
    <property type="protein sequence ID" value="Dexi5A01G0033360.1:cds"/>
    <property type="gene ID" value="Dexi5A01G0033360"/>
</dbReference>
<evidence type="ECO:0000259" key="6">
    <source>
        <dbReference type="Pfam" id="PF03168"/>
    </source>
</evidence>
<organism evidence="7 8">
    <name type="scientific">Digitaria exilis</name>
    <dbReference type="NCBI Taxonomy" id="1010633"/>
    <lineage>
        <taxon>Eukaryota</taxon>
        <taxon>Viridiplantae</taxon>
        <taxon>Streptophyta</taxon>
        <taxon>Embryophyta</taxon>
        <taxon>Tracheophyta</taxon>
        <taxon>Spermatophyta</taxon>
        <taxon>Magnoliopsida</taxon>
        <taxon>Liliopsida</taxon>
        <taxon>Poales</taxon>
        <taxon>Poaceae</taxon>
        <taxon>PACMAD clade</taxon>
        <taxon>Panicoideae</taxon>
        <taxon>Panicodae</taxon>
        <taxon>Paniceae</taxon>
        <taxon>Anthephorinae</taxon>
        <taxon>Digitaria</taxon>
    </lineage>
</organism>
<feature type="transmembrane region" description="Helical" evidence="5">
    <location>
        <begin position="351"/>
        <end position="373"/>
    </location>
</feature>
<accession>A0A835KT63</accession>
<dbReference type="PANTHER" id="PTHR31415:SF156">
    <property type="entry name" value="OS01G0864300 PROTEIN"/>
    <property type="match status" value="1"/>
</dbReference>
<evidence type="ECO:0000256" key="4">
    <source>
        <dbReference type="ARBA" id="ARBA00023136"/>
    </source>
</evidence>
<evidence type="ECO:0000313" key="8">
    <source>
        <dbReference type="Proteomes" id="UP000636709"/>
    </source>
</evidence>
<evidence type="ECO:0000256" key="3">
    <source>
        <dbReference type="ARBA" id="ARBA00022989"/>
    </source>
</evidence>
<proteinExistence type="predicted"/>
<keyword evidence="3 5" id="KW-1133">Transmembrane helix</keyword>
<name>A0A835KT63_9POAL</name>
<evidence type="ECO:0000256" key="2">
    <source>
        <dbReference type="ARBA" id="ARBA00022692"/>
    </source>
</evidence>
<feature type="transmembrane region" description="Helical" evidence="5">
    <location>
        <begin position="35"/>
        <end position="58"/>
    </location>
</feature>
<reference evidence="7" key="1">
    <citation type="submission" date="2020-07" db="EMBL/GenBank/DDBJ databases">
        <title>Genome sequence and genetic diversity analysis of an under-domesticated orphan crop, white fonio (Digitaria exilis).</title>
        <authorList>
            <person name="Bennetzen J.L."/>
            <person name="Chen S."/>
            <person name="Ma X."/>
            <person name="Wang X."/>
            <person name="Yssel A.E.J."/>
            <person name="Chaluvadi S.R."/>
            <person name="Johnson M."/>
            <person name="Gangashetty P."/>
            <person name="Hamidou F."/>
            <person name="Sanogo M.D."/>
            <person name="Zwaenepoel A."/>
            <person name="Wallace J."/>
            <person name="Van De Peer Y."/>
            <person name="Van Deynze A."/>
        </authorList>
    </citation>
    <scope>NUCLEOTIDE SEQUENCE</scope>
    <source>
        <tissue evidence="7">Leaves</tissue>
    </source>
</reference>
<dbReference type="GO" id="GO:0098542">
    <property type="term" value="P:defense response to other organism"/>
    <property type="evidence" value="ECO:0007669"/>
    <property type="project" value="InterPro"/>
</dbReference>
<dbReference type="GO" id="GO:0005886">
    <property type="term" value="C:plasma membrane"/>
    <property type="evidence" value="ECO:0007669"/>
    <property type="project" value="TreeGrafter"/>
</dbReference>
<evidence type="ECO:0000313" key="7">
    <source>
        <dbReference type="EMBL" id="KAF8775230.1"/>
    </source>
</evidence>
<evidence type="ECO:0000256" key="5">
    <source>
        <dbReference type="SAM" id="Phobius"/>
    </source>
</evidence>